<name>A0A238JKI8_9RHOB</name>
<dbReference type="EMBL" id="FXYE01000001">
    <property type="protein sequence ID" value="SMX30923.1"/>
    <property type="molecule type" value="Genomic_DNA"/>
</dbReference>
<organism evidence="1 2">
    <name type="scientific">Actibacterium lipolyticum</name>
    <dbReference type="NCBI Taxonomy" id="1524263"/>
    <lineage>
        <taxon>Bacteria</taxon>
        <taxon>Pseudomonadati</taxon>
        <taxon>Pseudomonadota</taxon>
        <taxon>Alphaproteobacteria</taxon>
        <taxon>Rhodobacterales</taxon>
        <taxon>Roseobacteraceae</taxon>
        <taxon>Actibacterium</taxon>
    </lineage>
</organism>
<accession>A0A238JKI8</accession>
<protein>
    <submittedName>
        <fullName evidence="1">Uncharacterized protein</fullName>
    </submittedName>
</protein>
<sequence length="169" mass="19764">MRDELVRLLKGLDFYRAWRISCIKRDQEAVSEEDINQIVVVPGSFFLQLFDDTKDSQCAQITEEVQRWYSHTWSDLSYMARSAEGGLEADVRQFLTDFRNEVGFDFHTKTGLLKKTANKVLKRREIANELEYYSLKELEHDLTQSVLSAEELTKLADLLRKFENDPMTS</sequence>
<dbReference type="AlphaFoldDB" id="A0A238JKI8"/>
<dbReference type="Proteomes" id="UP000202922">
    <property type="component" value="Unassembled WGS sequence"/>
</dbReference>
<evidence type="ECO:0000313" key="2">
    <source>
        <dbReference type="Proteomes" id="UP000202922"/>
    </source>
</evidence>
<proteinExistence type="predicted"/>
<reference evidence="2" key="1">
    <citation type="submission" date="2017-05" db="EMBL/GenBank/DDBJ databases">
        <authorList>
            <person name="Rodrigo-Torres L."/>
            <person name="Arahal R. D."/>
            <person name="Lucena T."/>
        </authorList>
    </citation>
    <scope>NUCLEOTIDE SEQUENCE [LARGE SCALE GENOMIC DNA]</scope>
    <source>
        <strain evidence="2">CECT 8621</strain>
    </source>
</reference>
<gene>
    <name evidence="1" type="ORF">COL8621_00188</name>
</gene>
<keyword evidence="2" id="KW-1185">Reference proteome</keyword>
<evidence type="ECO:0000313" key="1">
    <source>
        <dbReference type="EMBL" id="SMX30923.1"/>
    </source>
</evidence>